<protein>
    <submittedName>
        <fullName evidence="2">DUF5686 and carboxypeptidase regulatory-like domain-containing protein</fullName>
    </submittedName>
</protein>
<sequence length="824" mass="94205">MKKITLIFFLCIAFSLKAQVKGTVTDQKGDPLSFVSVYLNNTITGTTTNEEGNYLLNLKKPGKYTVIFQFIGFTTLKKEVTITSFPFQLNAVLKEENVQLNEIVISTKDNPANRIIRNAIKSKDKNTEKYANYTAKFYSRGLTRIKDAPEKFFGQSMGDFGGGLDSTRSGIIYLSETFSKISFQKKPKKFKEKIVASKVSGQDNGVSFNRAEESNLDLYENSIEIFNGLVSPISTNAFTYYNYKLVGTFYDKNQKLINKIQLLPKRKNDRVFEGFIYIVEDDWALYGIDVTTTGAQTNIPIVNTLKVTQGFNYSEEIKGWVLINQTLDFDLNFLGFKPSGKFSYTYSDYNFKPNFTETTFTNEVLSFEDSATKKDTLFWNKLRPIPLTLEEVTDYKVKDSIKVLRKSKKYLDSIDAKGNKFGWLDPITGYSFNNTFEDKSFSYNGPLLRTGFNTVQGFYTGVGFNYFKSLNDTGKWWSAGVNANYSFSEKKIRPSVYFSKKWNNISRPRLFAKIGITTPQFNERNPIARLNNSLSSLLSNLNYLKIYEKQAAEITYSQEIKNGIYFSGTLEYANRKPLFNTTDFSWTSKEENGGYTSNNPLNRSGFNTAPFVEHKIATLDLRTRFVFGQKFLSYPDSKQNIGNNKYPTVSIRYRKRFGASNSELNSDLFTTNINHFVNAGNYGNFRYNLRAGIFLKKKNIAFMDYLQPNGNELTYPLKTAGISSFGLLDYYKLYSNDKYAEAHLEHNFRGAILGKIPVLNKLNFYLVAGSKAMVMADAKPYTEYSVGLDNLGFGKWRFLRLDYVMSNYNGVSENGFLFRFSLFN</sequence>
<dbReference type="RefSeq" id="WP_340931619.1">
    <property type="nucleotide sequence ID" value="NZ_CP150496.1"/>
</dbReference>
<feature type="signal peptide" evidence="1">
    <location>
        <begin position="1"/>
        <end position="18"/>
    </location>
</feature>
<keyword evidence="1" id="KW-0732">Signal</keyword>
<evidence type="ECO:0000313" key="3">
    <source>
        <dbReference type="Proteomes" id="UP001491088"/>
    </source>
</evidence>
<dbReference type="Gene3D" id="2.60.40.1120">
    <property type="entry name" value="Carboxypeptidase-like, regulatory domain"/>
    <property type="match status" value="1"/>
</dbReference>
<name>A0ABZ2TSC6_9FLAO</name>
<gene>
    <name evidence="2" type="ORF">WG950_08445</name>
</gene>
<dbReference type="EMBL" id="CP150496">
    <property type="protein sequence ID" value="WYW54557.1"/>
    <property type="molecule type" value="Genomic_DNA"/>
</dbReference>
<dbReference type="Proteomes" id="UP001491088">
    <property type="component" value="Chromosome"/>
</dbReference>
<dbReference type="Pfam" id="PF13715">
    <property type="entry name" value="CarbopepD_reg_2"/>
    <property type="match status" value="1"/>
</dbReference>
<dbReference type="InterPro" id="IPR043741">
    <property type="entry name" value="DUF5686"/>
</dbReference>
<organism evidence="2 3">
    <name type="scientific">Polaribacter marinaquae</name>
    <dbReference type="NCBI Taxonomy" id="1642819"/>
    <lineage>
        <taxon>Bacteria</taxon>
        <taxon>Pseudomonadati</taxon>
        <taxon>Bacteroidota</taxon>
        <taxon>Flavobacteriia</taxon>
        <taxon>Flavobacteriales</taxon>
        <taxon>Flavobacteriaceae</taxon>
    </lineage>
</organism>
<evidence type="ECO:0000256" key="1">
    <source>
        <dbReference type="SAM" id="SignalP"/>
    </source>
</evidence>
<keyword evidence="3" id="KW-1185">Reference proteome</keyword>
<dbReference type="SUPFAM" id="SSF49464">
    <property type="entry name" value="Carboxypeptidase regulatory domain-like"/>
    <property type="match status" value="1"/>
</dbReference>
<proteinExistence type="predicted"/>
<feature type="chain" id="PRO_5047117882" evidence="1">
    <location>
        <begin position="19"/>
        <end position="824"/>
    </location>
</feature>
<reference evidence="2 3" key="1">
    <citation type="submission" date="2024-03" db="EMBL/GenBank/DDBJ databases">
        <authorList>
            <person name="Cao K."/>
        </authorList>
    </citation>
    <scope>NUCLEOTIDE SEQUENCE [LARGE SCALE GENOMIC DNA]</scope>
    <source>
        <strain evidence="2 3">MCCC 1K00696</strain>
    </source>
</reference>
<evidence type="ECO:0000313" key="2">
    <source>
        <dbReference type="EMBL" id="WYW54557.1"/>
    </source>
</evidence>
<accession>A0ABZ2TSC6</accession>
<dbReference type="InterPro" id="IPR008969">
    <property type="entry name" value="CarboxyPept-like_regulatory"/>
</dbReference>
<dbReference type="Pfam" id="PF18939">
    <property type="entry name" value="DUF5686"/>
    <property type="match status" value="1"/>
</dbReference>